<dbReference type="EMBL" id="QPFP01000011">
    <property type="protein sequence ID" value="TEB33768.1"/>
    <property type="molecule type" value="Genomic_DNA"/>
</dbReference>
<feature type="compositionally biased region" description="Polar residues" evidence="1">
    <location>
        <begin position="336"/>
        <end position="346"/>
    </location>
</feature>
<evidence type="ECO:0000313" key="3">
    <source>
        <dbReference type="Proteomes" id="UP000298030"/>
    </source>
</evidence>
<sequence length="680" mass="74627">MSSLLYRIPFDVLLRITFLTASDAVCRAPTELLAMRLTCKTLHQCLDVTNSAQLYARLFQRHFDLSPLLLHSTTTDVNDSTLAEEYVLRQRFLARSRTSSWSDACLASDMWTALRMLAENEGRNAKQLVSANFPHELLKLARVHLQPNHACVTCGGEAFNLVLIWLLSLTLSKSAIARMTSDMRDETCKLLRSYASSAKHPPSGGAALTTTAATAFLDLRCKAPSCGGIFTAANGEAPSNTTHHQHHHQEHTTTIPTLYARRDIPVEWLNPVAFAAVNVIMATKESSPLLIPPHLPETRAIATLRNASGPTMEDFRQFQSYQTPLFADYCYEQEQDSQNQAQEPLRSSSSPSPSSTSSSSSPSGVPSYDYDDSGKSEACHDACRPPSHRRAPPPVLPATHGHGGSARLGQSGSRSHDPEFAQVYGFSDPAVPSPGTFSGLWQGSYMTLAVNEAGVEVYSNRRPLQAVFTEYHCFSPNTPLPSTHDASELASLPARPWEMDDHHHGHHPAQNHRYEVLDGPGTIATTTSSFKERGSTLESHDSVSQFTEGTDVLGSQDRLVQGPPTGGRSLHSDETRQIVDTILFGETTPDHDEAWKGFRYVGRVHADGRVYLKREPKNESEDYLGTWVFEGTLRFGRAIVGFWRSQNSVADEGLEEGARGIFSLTRASEAAGATVGTQNH</sequence>
<reference evidence="2 3" key="1">
    <citation type="journal article" date="2019" name="Nat. Ecol. Evol.">
        <title>Megaphylogeny resolves global patterns of mushroom evolution.</title>
        <authorList>
            <person name="Varga T."/>
            <person name="Krizsan K."/>
            <person name="Foldi C."/>
            <person name="Dima B."/>
            <person name="Sanchez-Garcia M."/>
            <person name="Sanchez-Ramirez S."/>
            <person name="Szollosi G.J."/>
            <person name="Szarkandi J.G."/>
            <person name="Papp V."/>
            <person name="Albert L."/>
            <person name="Andreopoulos W."/>
            <person name="Angelini C."/>
            <person name="Antonin V."/>
            <person name="Barry K.W."/>
            <person name="Bougher N.L."/>
            <person name="Buchanan P."/>
            <person name="Buyck B."/>
            <person name="Bense V."/>
            <person name="Catcheside P."/>
            <person name="Chovatia M."/>
            <person name="Cooper J."/>
            <person name="Damon W."/>
            <person name="Desjardin D."/>
            <person name="Finy P."/>
            <person name="Geml J."/>
            <person name="Haridas S."/>
            <person name="Hughes K."/>
            <person name="Justo A."/>
            <person name="Karasinski D."/>
            <person name="Kautmanova I."/>
            <person name="Kiss B."/>
            <person name="Kocsube S."/>
            <person name="Kotiranta H."/>
            <person name="LaButti K.M."/>
            <person name="Lechner B.E."/>
            <person name="Liimatainen K."/>
            <person name="Lipzen A."/>
            <person name="Lukacs Z."/>
            <person name="Mihaltcheva S."/>
            <person name="Morgado L.N."/>
            <person name="Niskanen T."/>
            <person name="Noordeloos M.E."/>
            <person name="Ohm R.A."/>
            <person name="Ortiz-Santana B."/>
            <person name="Ovrebo C."/>
            <person name="Racz N."/>
            <person name="Riley R."/>
            <person name="Savchenko A."/>
            <person name="Shiryaev A."/>
            <person name="Soop K."/>
            <person name="Spirin V."/>
            <person name="Szebenyi C."/>
            <person name="Tomsovsky M."/>
            <person name="Tulloss R.E."/>
            <person name="Uehling J."/>
            <person name="Grigoriev I.V."/>
            <person name="Vagvolgyi C."/>
            <person name="Papp T."/>
            <person name="Martin F.M."/>
            <person name="Miettinen O."/>
            <person name="Hibbett D.S."/>
            <person name="Nagy L.G."/>
        </authorList>
    </citation>
    <scope>NUCLEOTIDE SEQUENCE [LARGE SCALE GENOMIC DNA]</scope>
    <source>
        <strain evidence="2 3">FP101781</strain>
    </source>
</reference>
<evidence type="ECO:0008006" key="4">
    <source>
        <dbReference type="Google" id="ProtNLM"/>
    </source>
</evidence>
<proteinExistence type="predicted"/>
<protein>
    <recommendedName>
        <fullName evidence="4">F-box domain-containing protein</fullName>
    </recommendedName>
</protein>
<dbReference type="AlphaFoldDB" id="A0A4Y7TIL1"/>
<keyword evidence="3" id="KW-1185">Reference proteome</keyword>
<organism evidence="2 3">
    <name type="scientific">Coprinellus micaceus</name>
    <name type="common">Glistening ink-cap mushroom</name>
    <name type="synonym">Coprinus micaceus</name>
    <dbReference type="NCBI Taxonomy" id="71717"/>
    <lineage>
        <taxon>Eukaryota</taxon>
        <taxon>Fungi</taxon>
        <taxon>Dikarya</taxon>
        <taxon>Basidiomycota</taxon>
        <taxon>Agaricomycotina</taxon>
        <taxon>Agaricomycetes</taxon>
        <taxon>Agaricomycetidae</taxon>
        <taxon>Agaricales</taxon>
        <taxon>Agaricineae</taxon>
        <taxon>Psathyrellaceae</taxon>
        <taxon>Coprinellus</taxon>
    </lineage>
</organism>
<evidence type="ECO:0000313" key="2">
    <source>
        <dbReference type="EMBL" id="TEB33768.1"/>
    </source>
</evidence>
<name>A0A4Y7TIL1_COPMI</name>
<feature type="compositionally biased region" description="Basic and acidic residues" evidence="1">
    <location>
        <begin position="372"/>
        <end position="383"/>
    </location>
</feature>
<feature type="compositionally biased region" description="Low complexity" evidence="1">
    <location>
        <begin position="347"/>
        <end position="367"/>
    </location>
</feature>
<comment type="caution">
    <text evidence="2">The sequence shown here is derived from an EMBL/GenBank/DDBJ whole genome shotgun (WGS) entry which is preliminary data.</text>
</comment>
<feature type="region of interest" description="Disordered" evidence="1">
    <location>
        <begin position="334"/>
        <end position="419"/>
    </location>
</feature>
<evidence type="ECO:0000256" key="1">
    <source>
        <dbReference type="SAM" id="MobiDB-lite"/>
    </source>
</evidence>
<gene>
    <name evidence="2" type="ORF">FA13DRAFT_1730049</name>
</gene>
<dbReference type="OrthoDB" id="3007819at2759"/>
<dbReference type="Proteomes" id="UP000298030">
    <property type="component" value="Unassembled WGS sequence"/>
</dbReference>
<accession>A0A4Y7TIL1</accession>